<name>A0ABR1UMY2_9PEZI</name>
<dbReference type="InterPro" id="IPR009060">
    <property type="entry name" value="UBA-like_sf"/>
</dbReference>
<feature type="region of interest" description="Disordered" evidence="1">
    <location>
        <begin position="87"/>
        <end position="180"/>
    </location>
</feature>
<evidence type="ECO:0000259" key="3">
    <source>
        <dbReference type="PROSITE" id="PS51140"/>
    </source>
</evidence>
<dbReference type="InterPro" id="IPR003892">
    <property type="entry name" value="CUE"/>
</dbReference>
<evidence type="ECO:0000313" key="4">
    <source>
        <dbReference type="EMBL" id="KAK8060278.1"/>
    </source>
</evidence>
<reference evidence="4 5" key="1">
    <citation type="submission" date="2023-01" db="EMBL/GenBank/DDBJ databases">
        <title>Analysis of 21 Apiospora genomes using comparative genomics revels a genus with tremendous synthesis potential of carbohydrate active enzymes and secondary metabolites.</title>
        <authorList>
            <person name="Sorensen T."/>
        </authorList>
    </citation>
    <scope>NUCLEOTIDE SEQUENCE [LARGE SCALE GENOMIC DNA]</scope>
    <source>
        <strain evidence="4 5">CBS 83171</strain>
    </source>
</reference>
<evidence type="ECO:0000256" key="2">
    <source>
        <dbReference type="SAM" id="Phobius"/>
    </source>
</evidence>
<protein>
    <recommendedName>
        <fullName evidence="3">CUE domain-containing protein</fullName>
    </recommendedName>
</protein>
<proteinExistence type="predicted"/>
<feature type="domain" description="CUE" evidence="3">
    <location>
        <begin position="48"/>
        <end position="91"/>
    </location>
</feature>
<keyword evidence="2" id="KW-0472">Membrane</keyword>
<feature type="compositionally biased region" description="Pro residues" evidence="1">
    <location>
        <begin position="97"/>
        <end position="106"/>
    </location>
</feature>
<dbReference type="SMART" id="SM00546">
    <property type="entry name" value="CUE"/>
    <property type="match status" value="1"/>
</dbReference>
<feature type="compositionally biased region" description="Basic and acidic residues" evidence="1">
    <location>
        <begin position="155"/>
        <end position="180"/>
    </location>
</feature>
<dbReference type="CDD" id="cd14424">
    <property type="entry name" value="CUE_Cue1p_like"/>
    <property type="match status" value="1"/>
</dbReference>
<dbReference type="Pfam" id="PF02845">
    <property type="entry name" value="CUE"/>
    <property type="match status" value="1"/>
</dbReference>
<evidence type="ECO:0000313" key="5">
    <source>
        <dbReference type="Proteomes" id="UP001446871"/>
    </source>
</evidence>
<keyword evidence="2" id="KW-0812">Transmembrane</keyword>
<organism evidence="4 5">
    <name type="scientific">Apiospora saccharicola</name>
    <dbReference type="NCBI Taxonomy" id="335842"/>
    <lineage>
        <taxon>Eukaryota</taxon>
        <taxon>Fungi</taxon>
        <taxon>Dikarya</taxon>
        <taxon>Ascomycota</taxon>
        <taxon>Pezizomycotina</taxon>
        <taxon>Sordariomycetes</taxon>
        <taxon>Xylariomycetidae</taxon>
        <taxon>Amphisphaeriales</taxon>
        <taxon>Apiosporaceae</taxon>
        <taxon>Apiospora</taxon>
    </lineage>
</organism>
<dbReference type="EMBL" id="JAQQWM010000006">
    <property type="protein sequence ID" value="KAK8060278.1"/>
    <property type="molecule type" value="Genomic_DNA"/>
</dbReference>
<dbReference type="Proteomes" id="UP001446871">
    <property type="component" value="Unassembled WGS sequence"/>
</dbReference>
<gene>
    <name evidence="4" type="ORF">PG996_010208</name>
</gene>
<dbReference type="Gene3D" id="1.10.8.10">
    <property type="entry name" value="DNA helicase RuvA subunit, C-terminal domain"/>
    <property type="match status" value="1"/>
</dbReference>
<comment type="caution">
    <text evidence="4">The sequence shown here is derived from an EMBL/GenBank/DDBJ whole genome shotgun (WGS) entry which is preliminary data.</text>
</comment>
<feature type="compositionally biased region" description="Polar residues" evidence="1">
    <location>
        <begin position="109"/>
        <end position="121"/>
    </location>
</feature>
<feature type="transmembrane region" description="Helical" evidence="2">
    <location>
        <begin position="6"/>
        <end position="26"/>
    </location>
</feature>
<accession>A0ABR1UMY2</accession>
<dbReference type="PROSITE" id="PS51140">
    <property type="entry name" value="CUE"/>
    <property type="match status" value="1"/>
</dbReference>
<keyword evidence="2" id="KW-1133">Transmembrane helix</keyword>
<evidence type="ECO:0000256" key="1">
    <source>
        <dbReference type="SAM" id="MobiDB-lite"/>
    </source>
</evidence>
<dbReference type="SUPFAM" id="SSF46934">
    <property type="entry name" value="UBA-like"/>
    <property type="match status" value="1"/>
</dbReference>
<keyword evidence="5" id="KW-1185">Reference proteome</keyword>
<sequence length="202" mass="21860">MADEQISIPSLILIVVLGGLAVRYFFFSSATPSTGQQQPRDAAAAARTREAAVERIQQMFPQLDRRAILWDLQRTGGSISATTERVLSGRIETPPVTFQPPSPPRTPANAGSATARSQQQKPVVPKSTEPDLITRYNLQSRVSESSGGAEGGDSVDGKGKAWSSNRDERQSALQRRRDEMIIAARRKMEAKIAAERAGAGSQ</sequence>